<reference evidence="2" key="1">
    <citation type="submission" date="2023-10" db="EMBL/GenBank/DDBJ databases">
        <authorList>
            <person name="Chen Y."/>
            <person name="Shah S."/>
            <person name="Dougan E. K."/>
            <person name="Thang M."/>
            <person name="Chan C."/>
        </authorList>
    </citation>
    <scope>NUCLEOTIDE SEQUENCE [LARGE SCALE GENOMIC DNA]</scope>
</reference>
<dbReference type="Proteomes" id="UP001189429">
    <property type="component" value="Unassembled WGS sequence"/>
</dbReference>
<evidence type="ECO:0000313" key="3">
    <source>
        <dbReference type="Proteomes" id="UP001189429"/>
    </source>
</evidence>
<protein>
    <submittedName>
        <fullName evidence="2">Uncharacterized protein</fullName>
    </submittedName>
</protein>
<feature type="compositionally biased region" description="Pro residues" evidence="1">
    <location>
        <begin position="85"/>
        <end position="94"/>
    </location>
</feature>
<dbReference type="EMBL" id="CAUYUJ010020639">
    <property type="protein sequence ID" value="CAK0899650.1"/>
    <property type="molecule type" value="Genomic_DNA"/>
</dbReference>
<keyword evidence="3" id="KW-1185">Reference proteome</keyword>
<evidence type="ECO:0000256" key="1">
    <source>
        <dbReference type="SAM" id="MobiDB-lite"/>
    </source>
</evidence>
<proteinExistence type="predicted"/>
<gene>
    <name evidence="2" type="ORF">PCOR1329_LOCUS77111</name>
</gene>
<accession>A0ABN9XIP5</accession>
<feature type="compositionally biased region" description="Basic and acidic residues" evidence="1">
    <location>
        <begin position="120"/>
        <end position="142"/>
    </location>
</feature>
<comment type="caution">
    <text evidence="2">The sequence shown here is derived from an EMBL/GenBank/DDBJ whole genome shotgun (WGS) entry which is preliminary data.</text>
</comment>
<evidence type="ECO:0000313" key="2">
    <source>
        <dbReference type="EMBL" id="CAK0899650.1"/>
    </source>
</evidence>
<feature type="region of interest" description="Disordered" evidence="1">
    <location>
        <begin position="57"/>
        <end position="169"/>
    </location>
</feature>
<name>A0ABN9XIP5_9DINO</name>
<sequence>MHSGCDYGNDTCCAQRNPVDQLPCRSPQGRGQFKCYDAHDTARLASERLIGSLGRSEGALQPASAADLPPPTRPESAQALAAAPPAAPRAPPPRVEALSRVRTVGRGMGAPPAAQLEGGTAEKDKAGEAGDAGERGWGERGKTAKVPRPQRSRMTAAQPSNEAGNAAAWSVHSAARKASNSLSQAGHQDLHCDFCRTGRPLGPSFLDTAPGCNSSTTEGSLSTNALRTARTAPPAATMQSSVTIHDKSLDGEQEMQKRALHMQRHAAPAPREWGKMLGSAPGR</sequence>
<organism evidence="2 3">
    <name type="scientific">Prorocentrum cordatum</name>
    <dbReference type="NCBI Taxonomy" id="2364126"/>
    <lineage>
        <taxon>Eukaryota</taxon>
        <taxon>Sar</taxon>
        <taxon>Alveolata</taxon>
        <taxon>Dinophyceae</taxon>
        <taxon>Prorocentrales</taxon>
        <taxon>Prorocentraceae</taxon>
        <taxon>Prorocentrum</taxon>
    </lineage>
</organism>
<feature type="compositionally biased region" description="Polar residues" evidence="1">
    <location>
        <begin position="152"/>
        <end position="163"/>
    </location>
</feature>